<sequence length="233" mass="25522">MTRTAVLMLVVVAVVATASQTKKTIPEILCPDVYCDPNEYKPVCGTNGVTYSSPCMFTQATCHDPTIFISTQGECKKQCAKWCSNTADPVCGTDGVTYESDCMLDNARCNDATLHLAYRGECGEILCPDVYCDPNEYKPVCGTNGVSLTSLHVYSATCHDPTIFISTQGECKRECLRPCTKEYVPEEECPTLCPLHYDPRCDNNGKVYGNECQLNIAICNDPSLKPGACLLYD</sequence>
<dbReference type="PANTHER" id="PTHR10913:SF45">
    <property type="entry name" value="FOLLISTATIN, ISOFORM A-RELATED"/>
    <property type="match status" value="1"/>
</dbReference>
<keyword evidence="7" id="KW-1185">Reference proteome</keyword>
<comment type="caution">
    <text evidence="6">The sequence shown here is derived from an EMBL/GenBank/DDBJ whole genome shotgun (WGS) entry which is preliminary data.</text>
</comment>
<dbReference type="EMBL" id="JAHLQT010022636">
    <property type="protein sequence ID" value="KAG7166373.1"/>
    <property type="molecule type" value="Genomic_DNA"/>
</dbReference>
<dbReference type="SMART" id="SM00280">
    <property type="entry name" value="KAZAL"/>
    <property type="match status" value="4"/>
</dbReference>
<feature type="domain" description="Kazal-like" evidence="5">
    <location>
        <begin position="24"/>
        <end position="62"/>
    </location>
</feature>
<keyword evidence="1" id="KW-0646">Protease inhibitor</keyword>
<feature type="chain" id="PRO_5035186064" evidence="4">
    <location>
        <begin position="19"/>
        <end position="233"/>
    </location>
</feature>
<reference evidence="6" key="1">
    <citation type="journal article" date="2021" name="Sci. Adv.">
        <title>The American lobster genome reveals insights on longevity, neural, and immune adaptations.</title>
        <authorList>
            <person name="Polinski J.M."/>
            <person name="Zimin A.V."/>
            <person name="Clark K.F."/>
            <person name="Kohn A.B."/>
            <person name="Sadowski N."/>
            <person name="Timp W."/>
            <person name="Ptitsyn A."/>
            <person name="Khanna P."/>
            <person name="Romanova D.Y."/>
            <person name="Williams P."/>
            <person name="Greenwood S.J."/>
            <person name="Moroz L.L."/>
            <person name="Walt D.R."/>
            <person name="Bodnar A.G."/>
        </authorList>
    </citation>
    <scope>NUCLEOTIDE SEQUENCE</scope>
    <source>
        <strain evidence="6">GMGI-L3</strain>
    </source>
</reference>
<gene>
    <name evidence="6" type="primary">Dpgn-L2</name>
    <name evidence="6" type="ORF">Hamer_G011209</name>
</gene>
<keyword evidence="4" id="KW-0732">Signal</keyword>
<dbReference type="PROSITE" id="PS51465">
    <property type="entry name" value="KAZAL_2"/>
    <property type="match status" value="3"/>
</dbReference>
<dbReference type="InterPro" id="IPR002350">
    <property type="entry name" value="Kazal_dom"/>
</dbReference>
<evidence type="ECO:0000313" key="7">
    <source>
        <dbReference type="Proteomes" id="UP000747542"/>
    </source>
</evidence>
<dbReference type="PANTHER" id="PTHR10913">
    <property type="entry name" value="FOLLISTATIN-RELATED"/>
    <property type="match status" value="1"/>
</dbReference>
<accession>A0A8J5MWF8</accession>
<dbReference type="CDD" id="cd00104">
    <property type="entry name" value="KAZAL_FS"/>
    <property type="match status" value="3"/>
</dbReference>
<dbReference type="InterPro" id="IPR036058">
    <property type="entry name" value="Kazal_dom_sf"/>
</dbReference>
<proteinExistence type="predicted"/>
<dbReference type="AlphaFoldDB" id="A0A8J5MWF8"/>
<evidence type="ECO:0000256" key="1">
    <source>
        <dbReference type="ARBA" id="ARBA00022690"/>
    </source>
</evidence>
<dbReference type="GO" id="GO:0030154">
    <property type="term" value="P:cell differentiation"/>
    <property type="evidence" value="ECO:0007669"/>
    <property type="project" value="TreeGrafter"/>
</dbReference>
<dbReference type="Pfam" id="PF07648">
    <property type="entry name" value="Kazal_2"/>
    <property type="match status" value="4"/>
</dbReference>
<keyword evidence="3" id="KW-1015">Disulfide bond</keyword>
<evidence type="ECO:0000256" key="2">
    <source>
        <dbReference type="ARBA" id="ARBA00022900"/>
    </source>
</evidence>
<protein>
    <submittedName>
        <fullName evidence="6">Serine protease inhibitor dipetalogastin-like 2</fullName>
    </submittedName>
</protein>
<evidence type="ECO:0000259" key="5">
    <source>
        <dbReference type="PROSITE" id="PS51465"/>
    </source>
</evidence>
<evidence type="ECO:0000313" key="6">
    <source>
        <dbReference type="EMBL" id="KAG7166373.1"/>
    </source>
</evidence>
<feature type="non-terminal residue" evidence="6">
    <location>
        <position position="233"/>
    </location>
</feature>
<evidence type="ECO:0000256" key="4">
    <source>
        <dbReference type="SAM" id="SignalP"/>
    </source>
</evidence>
<dbReference type="GO" id="GO:0005576">
    <property type="term" value="C:extracellular region"/>
    <property type="evidence" value="ECO:0007669"/>
    <property type="project" value="TreeGrafter"/>
</dbReference>
<dbReference type="SUPFAM" id="SSF100895">
    <property type="entry name" value="Kazal-type serine protease inhibitors"/>
    <property type="match status" value="4"/>
</dbReference>
<dbReference type="Proteomes" id="UP000747542">
    <property type="component" value="Unassembled WGS sequence"/>
</dbReference>
<dbReference type="Gene3D" id="3.30.60.30">
    <property type="match status" value="3"/>
</dbReference>
<evidence type="ECO:0000256" key="3">
    <source>
        <dbReference type="ARBA" id="ARBA00023157"/>
    </source>
</evidence>
<organism evidence="6 7">
    <name type="scientific">Homarus americanus</name>
    <name type="common">American lobster</name>
    <dbReference type="NCBI Taxonomy" id="6706"/>
    <lineage>
        <taxon>Eukaryota</taxon>
        <taxon>Metazoa</taxon>
        <taxon>Ecdysozoa</taxon>
        <taxon>Arthropoda</taxon>
        <taxon>Crustacea</taxon>
        <taxon>Multicrustacea</taxon>
        <taxon>Malacostraca</taxon>
        <taxon>Eumalacostraca</taxon>
        <taxon>Eucarida</taxon>
        <taxon>Decapoda</taxon>
        <taxon>Pleocyemata</taxon>
        <taxon>Astacidea</taxon>
        <taxon>Nephropoidea</taxon>
        <taxon>Nephropidae</taxon>
        <taxon>Homarus</taxon>
    </lineage>
</organism>
<feature type="signal peptide" evidence="4">
    <location>
        <begin position="1"/>
        <end position="18"/>
    </location>
</feature>
<feature type="domain" description="Kazal-like" evidence="5">
    <location>
        <begin position="69"/>
        <end position="124"/>
    </location>
</feature>
<name>A0A8J5MWF8_HOMAM</name>
<keyword evidence="2" id="KW-0722">Serine protease inhibitor</keyword>
<dbReference type="InterPro" id="IPR050653">
    <property type="entry name" value="Prot_Inhib_GrowthFact_Antg"/>
</dbReference>
<feature type="domain" description="Kazal-like" evidence="5">
    <location>
        <begin position="183"/>
        <end position="231"/>
    </location>
</feature>